<evidence type="ECO:0000256" key="15">
    <source>
        <dbReference type="ARBA" id="ARBA00023136"/>
    </source>
</evidence>
<evidence type="ECO:0000256" key="10">
    <source>
        <dbReference type="ARBA" id="ARBA00022679"/>
    </source>
</evidence>
<sequence>MSTRIKSAAVAIVIAVILLIAHGTFLFNIAVGAISALAIYEIFRATKMTEHKYQTIACCAFAFVDAFMPVFYRHGWLYFFSYKLYMGLFVIAMCLLYLKEHTRFQYTEFFFMLGVGILLPYSFSTLVTMAGLGGKGVFMIVLTLAAAWLADSGAYFAGTFFGKTKLCPEISPKKTVEGLIGGVISNGILMLIISLFYQFVLKGEPIHYLGVLIAGMLAALIGLVGDLTASVIKRQTGIKDYGNIMPGHGGIMDRFDSVLLVAPFMYYMFTQGLILK</sequence>
<comment type="pathway">
    <text evidence="4">Lipid metabolism.</text>
</comment>
<evidence type="ECO:0000256" key="4">
    <source>
        <dbReference type="ARBA" id="ARBA00005189"/>
    </source>
</evidence>
<evidence type="ECO:0000256" key="22">
    <source>
        <dbReference type="ARBA" id="ARBA00032743"/>
    </source>
</evidence>
<keyword evidence="11 24" id="KW-0812">Transmembrane</keyword>
<evidence type="ECO:0000256" key="13">
    <source>
        <dbReference type="ARBA" id="ARBA00022989"/>
    </source>
</evidence>
<evidence type="ECO:0000256" key="24">
    <source>
        <dbReference type="SAM" id="Phobius"/>
    </source>
</evidence>
<dbReference type="Proteomes" id="UP001208131">
    <property type="component" value="Unassembled WGS sequence"/>
</dbReference>
<dbReference type="GO" id="GO:0016024">
    <property type="term" value="P:CDP-diacylglycerol biosynthetic process"/>
    <property type="evidence" value="ECO:0007669"/>
    <property type="project" value="TreeGrafter"/>
</dbReference>
<keyword evidence="8" id="KW-1003">Cell membrane</keyword>
<feature type="transmembrane region" description="Helical" evidence="24">
    <location>
        <begin position="206"/>
        <end position="225"/>
    </location>
</feature>
<feature type="transmembrane region" description="Helical" evidence="24">
    <location>
        <begin position="137"/>
        <end position="158"/>
    </location>
</feature>
<proteinExistence type="inferred from homology"/>
<evidence type="ECO:0000256" key="17">
    <source>
        <dbReference type="ARBA" id="ARBA00023264"/>
    </source>
</evidence>
<accession>A0AAE3IE35</accession>
<name>A0AAE3IE35_9FIRM</name>
<feature type="transmembrane region" description="Helical" evidence="24">
    <location>
        <begin position="78"/>
        <end position="98"/>
    </location>
</feature>
<keyword evidence="15 24" id="KW-0472">Membrane</keyword>
<dbReference type="EC" id="2.7.7.41" evidence="6"/>
<evidence type="ECO:0000256" key="7">
    <source>
        <dbReference type="ARBA" id="ARBA00019373"/>
    </source>
</evidence>
<evidence type="ECO:0000256" key="21">
    <source>
        <dbReference type="ARBA" id="ARBA00032396"/>
    </source>
</evidence>
<dbReference type="GO" id="GO:0004605">
    <property type="term" value="F:phosphatidate cytidylyltransferase activity"/>
    <property type="evidence" value="ECO:0007669"/>
    <property type="project" value="UniProtKB-EC"/>
</dbReference>
<evidence type="ECO:0000256" key="11">
    <source>
        <dbReference type="ARBA" id="ARBA00022692"/>
    </source>
</evidence>
<evidence type="ECO:0000256" key="19">
    <source>
        <dbReference type="ARBA" id="ARBA00031825"/>
    </source>
</evidence>
<dbReference type="RefSeq" id="WP_022287390.1">
    <property type="nucleotide sequence ID" value="NZ_JAOQJZ010000001.1"/>
</dbReference>
<evidence type="ECO:0000256" key="2">
    <source>
        <dbReference type="ARBA" id="ARBA00004651"/>
    </source>
</evidence>
<feature type="transmembrane region" description="Helical" evidence="24">
    <location>
        <begin position="55"/>
        <end position="72"/>
    </location>
</feature>
<keyword evidence="26" id="KW-1185">Reference proteome</keyword>
<keyword evidence="9" id="KW-0444">Lipid biosynthesis</keyword>
<evidence type="ECO:0000256" key="16">
    <source>
        <dbReference type="ARBA" id="ARBA00023209"/>
    </source>
</evidence>
<evidence type="ECO:0000313" key="26">
    <source>
        <dbReference type="Proteomes" id="UP001208131"/>
    </source>
</evidence>
<evidence type="ECO:0000256" key="5">
    <source>
        <dbReference type="ARBA" id="ARBA00010185"/>
    </source>
</evidence>
<evidence type="ECO:0000256" key="23">
    <source>
        <dbReference type="ARBA" id="ARBA00033406"/>
    </source>
</evidence>
<dbReference type="GO" id="GO:0005886">
    <property type="term" value="C:plasma membrane"/>
    <property type="evidence" value="ECO:0007669"/>
    <property type="project" value="UniProtKB-SubCell"/>
</dbReference>
<comment type="similarity">
    <text evidence="5">Belongs to the CDS family.</text>
</comment>
<evidence type="ECO:0000256" key="9">
    <source>
        <dbReference type="ARBA" id="ARBA00022516"/>
    </source>
</evidence>
<evidence type="ECO:0000256" key="6">
    <source>
        <dbReference type="ARBA" id="ARBA00012487"/>
    </source>
</evidence>
<keyword evidence="16" id="KW-0594">Phospholipid biosynthesis</keyword>
<comment type="pathway">
    <text evidence="3">Phospholipid metabolism; CDP-diacylglycerol biosynthesis; CDP-diacylglycerol from sn-glycerol 3-phosphate: step 3/3.</text>
</comment>
<dbReference type="Pfam" id="PF01148">
    <property type="entry name" value="CTP_transf_1"/>
    <property type="match status" value="1"/>
</dbReference>
<evidence type="ECO:0000256" key="1">
    <source>
        <dbReference type="ARBA" id="ARBA00001698"/>
    </source>
</evidence>
<evidence type="ECO:0000256" key="3">
    <source>
        <dbReference type="ARBA" id="ARBA00005119"/>
    </source>
</evidence>
<keyword evidence="14" id="KW-0443">Lipid metabolism</keyword>
<evidence type="ECO:0000256" key="18">
    <source>
        <dbReference type="ARBA" id="ARBA00029893"/>
    </source>
</evidence>
<evidence type="ECO:0000256" key="12">
    <source>
        <dbReference type="ARBA" id="ARBA00022695"/>
    </source>
</evidence>
<dbReference type="PANTHER" id="PTHR46382:SF1">
    <property type="entry name" value="PHOSPHATIDATE CYTIDYLYLTRANSFERASE"/>
    <property type="match status" value="1"/>
</dbReference>
<dbReference type="EMBL" id="JAOQJZ010000001">
    <property type="protein sequence ID" value="MCU6704531.1"/>
    <property type="molecule type" value="Genomic_DNA"/>
</dbReference>
<keyword evidence="17" id="KW-1208">Phospholipid metabolism</keyword>
<gene>
    <name evidence="25" type="ORF">OCV57_01155</name>
</gene>
<comment type="caution">
    <text evidence="25">The sequence shown here is derived from an EMBL/GenBank/DDBJ whole genome shotgun (WGS) entry which is preliminary data.</text>
</comment>
<keyword evidence="10" id="KW-0808">Transferase</keyword>
<dbReference type="AlphaFoldDB" id="A0AAE3IE35"/>
<reference evidence="25 26" key="1">
    <citation type="journal article" date="2021" name="ISME Commun">
        <title>Automated analysis of genomic sequences facilitates high-throughput and comprehensive description of bacteria.</title>
        <authorList>
            <person name="Hitch T.C.A."/>
        </authorList>
    </citation>
    <scope>NUCLEOTIDE SEQUENCE [LARGE SCALE GENOMIC DNA]</scope>
    <source>
        <strain evidence="25 26">Sanger_31</strain>
    </source>
</reference>
<feature type="transmembrane region" description="Helical" evidence="24">
    <location>
        <begin position="179"/>
        <end position="200"/>
    </location>
</feature>
<evidence type="ECO:0000256" key="14">
    <source>
        <dbReference type="ARBA" id="ARBA00023098"/>
    </source>
</evidence>
<feature type="transmembrane region" description="Helical" evidence="24">
    <location>
        <begin position="110"/>
        <end position="131"/>
    </location>
</feature>
<feature type="transmembrane region" description="Helical" evidence="24">
    <location>
        <begin position="12"/>
        <end position="43"/>
    </location>
</feature>
<evidence type="ECO:0000313" key="25">
    <source>
        <dbReference type="EMBL" id="MCU6704531.1"/>
    </source>
</evidence>
<evidence type="ECO:0000256" key="20">
    <source>
        <dbReference type="ARBA" id="ARBA00032253"/>
    </source>
</evidence>
<keyword evidence="13 24" id="KW-1133">Transmembrane helix</keyword>
<keyword evidence="12 25" id="KW-0548">Nucleotidyltransferase</keyword>
<comment type="subcellular location">
    <subcellularLocation>
        <location evidence="2">Cell membrane</location>
        <topology evidence="2">Multi-pass membrane protein</topology>
    </subcellularLocation>
</comment>
<comment type="catalytic activity">
    <reaction evidence="1">
        <text>a 1,2-diacyl-sn-glycero-3-phosphate + CTP + H(+) = a CDP-1,2-diacyl-sn-glycerol + diphosphate</text>
        <dbReference type="Rhea" id="RHEA:16229"/>
        <dbReference type="ChEBI" id="CHEBI:15378"/>
        <dbReference type="ChEBI" id="CHEBI:33019"/>
        <dbReference type="ChEBI" id="CHEBI:37563"/>
        <dbReference type="ChEBI" id="CHEBI:58332"/>
        <dbReference type="ChEBI" id="CHEBI:58608"/>
        <dbReference type="EC" id="2.7.7.41"/>
    </reaction>
</comment>
<dbReference type="PANTHER" id="PTHR46382">
    <property type="entry name" value="PHOSPHATIDATE CYTIDYLYLTRANSFERASE"/>
    <property type="match status" value="1"/>
</dbReference>
<organism evidence="25 26">
    <name type="scientific">Hominimerdicola aceti</name>
    <dbReference type="NCBI Taxonomy" id="2981726"/>
    <lineage>
        <taxon>Bacteria</taxon>
        <taxon>Bacillati</taxon>
        <taxon>Bacillota</taxon>
        <taxon>Clostridia</taxon>
        <taxon>Eubacteriales</taxon>
        <taxon>Oscillospiraceae</taxon>
        <taxon>Hominimerdicola</taxon>
    </lineage>
</organism>
<evidence type="ECO:0000256" key="8">
    <source>
        <dbReference type="ARBA" id="ARBA00022475"/>
    </source>
</evidence>
<protein>
    <recommendedName>
        <fullName evidence="7">Phosphatidate cytidylyltransferase</fullName>
        <ecNumber evidence="6">2.7.7.41</ecNumber>
    </recommendedName>
    <alternativeName>
        <fullName evidence="20">CDP-DAG synthase</fullName>
    </alternativeName>
    <alternativeName>
        <fullName evidence="22">CDP-DG synthase</fullName>
    </alternativeName>
    <alternativeName>
        <fullName evidence="18">CDP-diacylglycerol synthase</fullName>
    </alternativeName>
    <alternativeName>
        <fullName evidence="21">CDP-diglyceride pyrophosphorylase</fullName>
    </alternativeName>
    <alternativeName>
        <fullName evidence="23">CDP-diglyceride synthase</fullName>
    </alternativeName>
    <alternativeName>
        <fullName evidence="19">CTP:phosphatidate cytidylyltransferase</fullName>
    </alternativeName>
</protein>